<dbReference type="PROSITE" id="PS51485">
    <property type="entry name" value="PHYTOCYANIN"/>
    <property type="match status" value="1"/>
</dbReference>
<dbReference type="EMBL" id="JAQIZT010000001">
    <property type="protein sequence ID" value="KAJ7011951.1"/>
    <property type="molecule type" value="Genomic_DNA"/>
</dbReference>
<evidence type="ECO:0000256" key="2">
    <source>
        <dbReference type="ARBA" id="ARBA00023008"/>
    </source>
</evidence>
<keyword evidence="1" id="KW-0479">Metal-binding</keyword>
<sequence length="203" mass="21018">MAVFNIGVTFGFAMMVLFQRSVAQTVHVVGDSIGWTVPQAGGAQAYITWASGKNFMVGDTLTFNFTTNNHDVLRVQKESFDACTSSYSIGDVISTGPVNITLDSTGEHYYICTIGGHCQSGQKLAITVSSRKTGASPPSTTPPPPPSPTATPPVPSSNNTSDGCVPTPAPSPTTIPSPPGSSSSNVLASFLMTMLAAIVGLVF</sequence>
<dbReference type="Gene3D" id="2.60.40.420">
    <property type="entry name" value="Cupredoxins - blue copper proteins"/>
    <property type="match status" value="1"/>
</dbReference>
<dbReference type="Pfam" id="PF02298">
    <property type="entry name" value="Cu_bind_like"/>
    <property type="match status" value="1"/>
</dbReference>
<dbReference type="GO" id="GO:0046872">
    <property type="term" value="F:metal ion binding"/>
    <property type="evidence" value="ECO:0007669"/>
    <property type="project" value="UniProtKB-KW"/>
</dbReference>
<evidence type="ECO:0000256" key="1">
    <source>
        <dbReference type="ARBA" id="ARBA00022723"/>
    </source>
</evidence>
<dbReference type="InterPro" id="IPR039391">
    <property type="entry name" value="Phytocyanin-like"/>
</dbReference>
<evidence type="ECO:0000256" key="5">
    <source>
        <dbReference type="SAM" id="MobiDB-lite"/>
    </source>
</evidence>
<feature type="region of interest" description="Disordered" evidence="5">
    <location>
        <begin position="130"/>
        <end position="182"/>
    </location>
</feature>
<dbReference type="GO" id="GO:0005886">
    <property type="term" value="C:plasma membrane"/>
    <property type="evidence" value="ECO:0007669"/>
    <property type="project" value="TreeGrafter"/>
</dbReference>
<keyword evidence="4" id="KW-0325">Glycoprotein</keyword>
<keyword evidence="2" id="KW-0186">Copper</keyword>
<evidence type="ECO:0000256" key="3">
    <source>
        <dbReference type="ARBA" id="ARBA00023157"/>
    </source>
</evidence>
<keyword evidence="3" id="KW-1015">Disulfide bond</keyword>
<dbReference type="PROSITE" id="PS00196">
    <property type="entry name" value="COPPER_BLUE"/>
    <property type="match status" value="1"/>
</dbReference>
<feature type="compositionally biased region" description="Pro residues" evidence="5">
    <location>
        <begin position="139"/>
        <end position="155"/>
    </location>
</feature>
<dbReference type="SUPFAM" id="SSF49503">
    <property type="entry name" value="Cupredoxins"/>
    <property type="match status" value="1"/>
</dbReference>
<feature type="signal peptide" evidence="6">
    <location>
        <begin position="1"/>
        <end position="23"/>
    </location>
</feature>
<feature type="domain" description="Phytocyanin" evidence="7">
    <location>
        <begin position="25"/>
        <end position="130"/>
    </location>
</feature>
<evidence type="ECO:0000256" key="4">
    <source>
        <dbReference type="ARBA" id="ARBA00023180"/>
    </source>
</evidence>
<feature type="chain" id="PRO_5041982412" evidence="6">
    <location>
        <begin position="24"/>
        <end position="203"/>
    </location>
</feature>
<accession>A0AAD6RNS5</accession>
<proteinExistence type="predicted"/>
<reference evidence="8 9" key="1">
    <citation type="journal article" date="2023" name="Mol. Ecol. Resour.">
        <title>Chromosome-level genome assembly of a triploid poplar Populus alba 'Berolinensis'.</title>
        <authorList>
            <person name="Chen S."/>
            <person name="Yu Y."/>
            <person name="Wang X."/>
            <person name="Wang S."/>
            <person name="Zhang T."/>
            <person name="Zhou Y."/>
            <person name="He R."/>
            <person name="Meng N."/>
            <person name="Wang Y."/>
            <person name="Liu W."/>
            <person name="Liu Z."/>
            <person name="Liu J."/>
            <person name="Guo Q."/>
            <person name="Huang H."/>
            <person name="Sederoff R.R."/>
            <person name="Wang G."/>
            <person name="Qu G."/>
            <person name="Chen S."/>
        </authorList>
    </citation>
    <scope>NUCLEOTIDE SEQUENCE [LARGE SCALE GENOMIC DNA]</scope>
    <source>
        <strain evidence="8">SC-2020</strain>
    </source>
</reference>
<gene>
    <name evidence="8" type="ORF">NC653_002139</name>
</gene>
<evidence type="ECO:0000313" key="9">
    <source>
        <dbReference type="Proteomes" id="UP001164929"/>
    </source>
</evidence>
<dbReference type="AlphaFoldDB" id="A0AAD6RNS5"/>
<dbReference type="PANTHER" id="PTHR33021:SF189">
    <property type="entry name" value="CUCUMBER PEELING CUPREDOXIN-LIKE"/>
    <property type="match status" value="1"/>
</dbReference>
<protein>
    <submittedName>
        <fullName evidence="8">Cucumber peeling cupredoxin-like</fullName>
    </submittedName>
</protein>
<feature type="compositionally biased region" description="Pro residues" evidence="5">
    <location>
        <begin position="167"/>
        <end position="179"/>
    </location>
</feature>
<evidence type="ECO:0000256" key="6">
    <source>
        <dbReference type="SAM" id="SignalP"/>
    </source>
</evidence>
<evidence type="ECO:0000313" key="8">
    <source>
        <dbReference type="EMBL" id="KAJ7011951.1"/>
    </source>
</evidence>
<dbReference type="InterPro" id="IPR003245">
    <property type="entry name" value="Phytocyanin_dom"/>
</dbReference>
<name>A0AAD6RNS5_9ROSI</name>
<keyword evidence="6" id="KW-0732">Signal</keyword>
<dbReference type="GO" id="GO:0009055">
    <property type="term" value="F:electron transfer activity"/>
    <property type="evidence" value="ECO:0007669"/>
    <property type="project" value="InterPro"/>
</dbReference>
<keyword evidence="9" id="KW-1185">Reference proteome</keyword>
<dbReference type="InterPro" id="IPR028871">
    <property type="entry name" value="BlueCu_1_BS"/>
</dbReference>
<dbReference type="Proteomes" id="UP001164929">
    <property type="component" value="Chromosome 1"/>
</dbReference>
<dbReference type="InterPro" id="IPR008972">
    <property type="entry name" value="Cupredoxin"/>
</dbReference>
<dbReference type="FunFam" id="2.60.40.420:FF:000034">
    <property type="entry name" value="Cupredoxin superfamily protein"/>
    <property type="match status" value="1"/>
</dbReference>
<evidence type="ECO:0000259" key="7">
    <source>
        <dbReference type="PROSITE" id="PS51485"/>
    </source>
</evidence>
<comment type="caution">
    <text evidence="8">The sequence shown here is derived from an EMBL/GenBank/DDBJ whole genome shotgun (WGS) entry which is preliminary data.</text>
</comment>
<organism evidence="8 9">
    <name type="scientific">Populus alba x Populus x berolinensis</name>
    <dbReference type="NCBI Taxonomy" id="444605"/>
    <lineage>
        <taxon>Eukaryota</taxon>
        <taxon>Viridiplantae</taxon>
        <taxon>Streptophyta</taxon>
        <taxon>Embryophyta</taxon>
        <taxon>Tracheophyta</taxon>
        <taxon>Spermatophyta</taxon>
        <taxon>Magnoliopsida</taxon>
        <taxon>eudicotyledons</taxon>
        <taxon>Gunneridae</taxon>
        <taxon>Pentapetalae</taxon>
        <taxon>rosids</taxon>
        <taxon>fabids</taxon>
        <taxon>Malpighiales</taxon>
        <taxon>Salicaceae</taxon>
        <taxon>Saliceae</taxon>
        <taxon>Populus</taxon>
    </lineage>
</organism>
<dbReference type="PANTHER" id="PTHR33021">
    <property type="entry name" value="BLUE COPPER PROTEIN"/>
    <property type="match status" value="1"/>
</dbReference>